<sequence>MEEKTSTNYFNILALFQHEVHMQHRVTIARLDNTGTPQHYVTMDNAEILEHWNTGALNNTGTPGYTRILHNAGQLEN</sequence>
<dbReference type="AlphaFoldDB" id="A0A397H8Q6"/>
<protein>
    <submittedName>
        <fullName evidence="1">Uncharacterized protein</fullName>
    </submittedName>
</protein>
<name>A0A397H8Q6_9GLOM</name>
<gene>
    <name evidence="1" type="ORF">Glove_365g225</name>
</gene>
<reference evidence="1 2" key="1">
    <citation type="submission" date="2018-08" db="EMBL/GenBank/DDBJ databases">
        <title>Genome and evolution of the arbuscular mycorrhizal fungus Diversispora epigaea (formerly Glomus versiforme) and its bacterial endosymbionts.</title>
        <authorList>
            <person name="Sun X."/>
            <person name="Fei Z."/>
            <person name="Harrison M."/>
        </authorList>
    </citation>
    <scope>NUCLEOTIDE SEQUENCE [LARGE SCALE GENOMIC DNA]</scope>
    <source>
        <strain evidence="1 2">IT104</strain>
    </source>
</reference>
<keyword evidence="2" id="KW-1185">Reference proteome</keyword>
<accession>A0A397H8Q6</accession>
<proteinExistence type="predicted"/>
<dbReference type="OrthoDB" id="2019572at2759"/>
<evidence type="ECO:0000313" key="2">
    <source>
        <dbReference type="Proteomes" id="UP000266861"/>
    </source>
</evidence>
<evidence type="ECO:0000313" key="1">
    <source>
        <dbReference type="EMBL" id="RHZ59069.1"/>
    </source>
</evidence>
<dbReference type="EMBL" id="PQFF01000331">
    <property type="protein sequence ID" value="RHZ59069.1"/>
    <property type="molecule type" value="Genomic_DNA"/>
</dbReference>
<dbReference type="Proteomes" id="UP000266861">
    <property type="component" value="Unassembled WGS sequence"/>
</dbReference>
<comment type="caution">
    <text evidence="1">The sequence shown here is derived from an EMBL/GenBank/DDBJ whole genome shotgun (WGS) entry which is preliminary data.</text>
</comment>
<organism evidence="1 2">
    <name type="scientific">Diversispora epigaea</name>
    <dbReference type="NCBI Taxonomy" id="1348612"/>
    <lineage>
        <taxon>Eukaryota</taxon>
        <taxon>Fungi</taxon>
        <taxon>Fungi incertae sedis</taxon>
        <taxon>Mucoromycota</taxon>
        <taxon>Glomeromycotina</taxon>
        <taxon>Glomeromycetes</taxon>
        <taxon>Diversisporales</taxon>
        <taxon>Diversisporaceae</taxon>
        <taxon>Diversispora</taxon>
    </lineage>
</organism>